<organism evidence="1 2">
    <name type="scientific">Streptomyces yunnanensis</name>
    <dbReference type="NCBI Taxonomy" id="156453"/>
    <lineage>
        <taxon>Bacteria</taxon>
        <taxon>Bacillati</taxon>
        <taxon>Actinomycetota</taxon>
        <taxon>Actinomycetes</taxon>
        <taxon>Kitasatosporales</taxon>
        <taxon>Streptomycetaceae</taxon>
        <taxon>Streptomyces</taxon>
    </lineage>
</organism>
<dbReference type="AlphaFoldDB" id="A0A9X8N6R7"/>
<proteinExistence type="predicted"/>
<protein>
    <submittedName>
        <fullName evidence="1">Uncharacterized protein</fullName>
    </submittedName>
</protein>
<reference evidence="2" key="1">
    <citation type="submission" date="2016-11" db="EMBL/GenBank/DDBJ databases">
        <authorList>
            <person name="Jaros S."/>
            <person name="Januszkiewicz K."/>
            <person name="Wedrychowicz H."/>
        </authorList>
    </citation>
    <scope>NUCLEOTIDE SEQUENCE [LARGE SCALE GENOMIC DNA]</scope>
    <source>
        <strain evidence="2">CGMCC 4.3555</strain>
    </source>
</reference>
<sequence length="114" mass="12215">MDRHRAVNGGKQMRKIMSIAVAGAVAGASLTLATATQAAADQVPRCVKVRKFFSQGGQRYVRLTNLCAQRPACYTIVIPHQTDPQGRLPKGATKDVQYGTTAGPRALYVKNVAC</sequence>
<comment type="caution">
    <text evidence="1">The sequence shown here is derived from an EMBL/GenBank/DDBJ whole genome shotgun (WGS) entry which is preliminary data.</text>
</comment>
<gene>
    <name evidence="1" type="ORF">SAMN05216268_12258</name>
</gene>
<name>A0A9X8N6R7_9ACTN</name>
<dbReference type="Proteomes" id="UP000184388">
    <property type="component" value="Unassembled WGS sequence"/>
</dbReference>
<dbReference type="EMBL" id="FRBK01000022">
    <property type="protein sequence ID" value="SHN17041.1"/>
    <property type="molecule type" value="Genomic_DNA"/>
</dbReference>
<evidence type="ECO:0000313" key="1">
    <source>
        <dbReference type="EMBL" id="SHN17041.1"/>
    </source>
</evidence>
<accession>A0A9X8N6R7</accession>
<evidence type="ECO:0000313" key="2">
    <source>
        <dbReference type="Proteomes" id="UP000184388"/>
    </source>
</evidence>
<dbReference type="RefSeq" id="WP_258018145.1">
    <property type="nucleotide sequence ID" value="NZ_FRBK01000022.1"/>
</dbReference>